<dbReference type="RefSeq" id="WP_166247537.1">
    <property type="nucleotide sequence ID" value="NZ_CP049616.1"/>
</dbReference>
<accession>A0A6G7IZA1</accession>
<protein>
    <submittedName>
        <fullName evidence="2">Uncharacterized protein</fullName>
    </submittedName>
</protein>
<keyword evidence="1" id="KW-0812">Transmembrane</keyword>
<gene>
    <name evidence="2" type="ORF">GVT53_04025</name>
</gene>
<keyword evidence="1" id="KW-1133">Transmembrane helix</keyword>
<evidence type="ECO:0000256" key="1">
    <source>
        <dbReference type="SAM" id="Phobius"/>
    </source>
</evidence>
<keyword evidence="3" id="KW-1185">Reference proteome</keyword>
<dbReference type="EMBL" id="CP049616">
    <property type="protein sequence ID" value="QII43876.1"/>
    <property type="molecule type" value="Genomic_DNA"/>
</dbReference>
<organism evidence="2 3">
    <name type="scientific">Flagellimonas oceani</name>
    <dbReference type="NCBI Taxonomy" id="2698672"/>
    <lineage>
        <taxon>Bacteria</taxon>
        <taxon>Pseudomonadati</taxon>
        <taxon>Bacteroidota</taxon>
        <taxon>Flavobacteriia</taxon>
        <taxon>Flavobacteriales</taxon>
        <taxon>Flavobacteriaceae</taxon>
        <taxon>Flagellimonas</taxon>
    </lineage>
</organism>
<dbReference type="Proteomes" id="UP000502928">
    <property type="component" value="Chromosome"/>
</dbReference>
<reference evidence="2 3" key="1">
    <citation type="submission" date="2020-02" db="EMBL/GenBank/DDBJ databases">
        <title>Complete genome of Muricauda sp. 501str8.</title>
        <authorList>
            <person name="Dong B."/>
            <person name="Zhu S."/>
            <person name="Yang J."/>
            <person name="Chen J."/>
        </authorList>
    </citation>
    <scope>NUCLEOTIDE SEQUENCE [LARGE SCALE GENOMIC DNA]</scope>
    <source>
        <strain evidence="2 3">501str8</strain>
    </source>
</reference>
<name>A0A6G7IZA1_9FLAO</name>
<proteinExistence type="predicted"/>
<evidence type="ECO:0000313" key="3">
    <source>
        <dbReference type="Proteomes" id="UP000502928"/>
    </source>
</evidence>
<dbReference type="KEGG" id="mut:GVT53_04025"/>
<sequence length="234" mass="27209">MEIIIYLLVAVFILLSIGLVYTLVKDFKEIVLGLVNMCKPQLFHPLTWLLSPIWFIGYALEKTFGWDIIEKYDGSDGLEKYSHTEILPFDFSMGDKYIIAKTSQKNVELLLKDFLDFCDGKLNIENFQIKNTDPITVQCPNQITFNDFSILTQHFCNDIEDSWGVFKSGRLDYYSYSDKKTVHNIVGQTGDGQKFSIYTLDDLYKEQHLKINDNLKVKKFDWNLINNGPLLKFK</sequence>
<dbReference type="AlphaFoldDB" id="A0A6G7IZA1"/>
<feature type="transmembrane region" description="Helical" evidence="1">
    <location>
        <begin position="6"/>
        <end position="24"/>
    </location>
</feature>
<keyword evidence="1" id="KW-0472">Membrane</keyword>
<evidence type="ECO:0000313" key="2">
    <source>
        <dbReference type="EMBL" id="QII43876.1"/>
    </source>
</evidence>